<organism evidence="1 2">
    <name type="scientific">Rhodocollybia butyracea</name>
    <dbReference type="NCBI Taxonomy" id="206335"/>
    <lineage>
        <taxon>Eukaryota</taxon>
        <taxon>Fungi</taxon>
        <taxon>Dikarya</taxon>
        <taxon>Basidiomycota</taxon>
        <taxon>Agaricomycotina</taxon>
        <taxon>Agaricomycetes</taxon>
        <taxon>Agaricomycetidae</taxon>
        <taxon>Agaricales</taxon>
        <taxon>Marasmiineae</taxon>
        <taxon>Omphalotaceae</taxon>
        <taxon>Rhodocollybia</taxon>
    </lineage>
</organism>
<dbReference type="Proteomes" id="UP000772434">
    <property type="component" value="Unassembled WGS sequence"/>
</dbReference>
<dbReference type="AlphaFoldDB" id="A0A9P5Q571"/>
<dbReference type="EMBL" id="JADNRY010000001">
    <property type="protein sequence ID" value="KAF9078674.1"/>
    <property type="molecule type" value="Genomic_DNA"/>
</dbReference>
<feature type="non-terminal residue" evidence="1">
    <location>
        <position position="199"/>
    </location>
</feature>
<sequence>ILYVYGECGEDVTEHQFNDWYDNEHAPLRLTVPGFFTAARYKALDVPPKTFPKWMAMYDMASKEVMKSQEYKGLSAKASANERQVVGNLKTLDRRVYELIYISGQAPGTAEDMKTARFIYAVHMHVVGKDVQEHHHAAQEENFIQWYTSTRIPLLTLVPGYIRSRVFRLTEQAELAGKATVDSKAKSPFKFLAIHEWDA</sequence>
<dbReference type="OrthoDB" id="2851338at2759"/>
<reference evidence="1" key="1">
    <citation type="submission" date="2020-11" db="EMBL/GenBank/DDBJ databases">
        <authorList>
            <consortium name="DOE Joint Genome Institute"/>
            <person name="Ahrendt S."/>
            <person name="Riley R."/>
            <person name="Andreopoulos W."/>
            <person name="Labutti K."/>
            <person name="Pangilinan J."/>
            <person name="Ruiz-Duenas F.J."/>
            <person name="Barrasa J.M."/>
            <person name="Sanchez-Garcia M."/>
            <person name="Camarero S."/>
            <person name="Miyauchi S."/>
            <person name="Serrano A."/>
            <person name="Linde D."/>
            <person name="Babiker R."/>
            <person name="Drula E."/>
            <person name="Ayuso-Fernandez I."/>
            <person name="Pacheco R."/>
            <person name="Padilla G."/>
            <person name="Ferreira P."/>
            <person name="Barriuso J."/>
            <person name="Kellner H."/>
            <person name="Castanera R."/>
            <person name="Alfaro M."/>
            <person name="Ramirez L."/>
            <person name="Pisabarro A.G."/>
            <person name="Kuo A."/>
            <person name="Tritt A."/>
            <person name="Lipzen A."/>
            <person name="He G."/>
            <person name="Yan M."/>
            <person name="Ng V."/>
            <person name="Cullen D."/>
            <person name="Martin F."/>
            <person name="Rosso M.-N."/>
            <person name="Henrissat B."/>
            <person name="Hibbett D."/>
            <person name="Martinez A.T."/>
            <person name="Grigoriev I.V."/>
        </authorList>
    </citation>
    <scope>NUCLEOTIDE SEQUENCE</scope>
    <source>
        <strain evidence="1">AH 40177</strain>
    </source>
</reference>
<protein>
    <submittedName>
        <fullName evidence="1">Uncharacterized protein</fullName>
    </submittedName>
</protein>
<proteinExistence type="predicted"/>
<evidence type="ECO:0000313" key="1">
    <source>
        <dbReference type="EMBL" id="KAF9078674.1"/>
    </source>
</evidence>
<comment type="caution">
    <text evidence="1">The sequence shown here is derived from an EMBL/GenBank/DDBJ whole genome shotgun (WGS) entry which is preliminary data.</text>
</comment>
<dbReference type="InterPro" id="IPR011008">
    <property type="entry name" value="Dimeric_a/b-barrel"/>
</dbReference>
<evidence type="ECO:0000313" key="2">
    <source>
        <dbReference type="Proteomes" id="UP000772434"/>
    </source>
</evidence>
<dbReference type="SUPFAM" id="SSF54909">
    <property type="entry name" value="Dimeric alpha+beta barrel"/>
    <property type="match status" value="1"/>
</dbReference>
<keyword evidence="2" id="KW-1185">Reference proteome</keyword>
<accession>A0A9P5Q571</accession>
<name>A0A9P5Q571_9AGAR</name>
<gene>
    <name evidence="1" type="ORF">BDP27DRAFT_1169934</name>
</gene>
<feature type="non-terminal residue" evidence="1">
    <location>
        <position position="1"/>
    </location>
</feature>